<dbReference type="EMBL" id="FUZF01000001">
    <property type="protein sequence ID" value="SKB41330.1"/>
    <property type="molecule type" value="Genomic_DNA"/>
</dbReference>
<dbReference type="PANTHER" id="PTHR16509:SF1">
    <property type="entry name" value="MANGANESE-DEPENDENT ADP-RIBOSE_CDP-ALCOHOL DIPHOSPHATASE"/>
    <property type="match status" value="1"/>
</dbReference>
<evidence type="ECO:0000313" key="3">
    <source>
        <dbReference type="Proteomes" id="UP000190150"/>
    </source>
</evidence>
<dbReference type="PANTHER" id="PTHR16509">
    <property type="match status" value="1"/>
</dbReference>
<evidence type="ECO:0000313" key="2">
    <source>
        <dbReference type="EMBL" id="SKB41330.1"/>
    </source>
</evidence>
<proteinExistence type="predicted"/>
<feature type="domain" description="Calcineurin-like phosphoesterase" evidence="1">
    <location>
        <begin position="5"/>
        <end position="222"/>
    </location>
</feature>
<evidence type="ECO:0000259" key="1">
    <source>
        <dbReference type="Pfam" id="PF00149"/>
    </source>
</evidence>
<dbReference type="AlphaFoldDB" id="A0A1T5B2Y1"/>
<organism evidence="2 3">
    <name type="scientific">Sphingobacterium nematocida</name>
    <dbReference type="NCBI Taxonomy" id="1513896"/>
    <lineage>
        <taxon>Bacteria</taxon>
        <taxon>Pseudomonadati</taxon>
        <taxon>Bacteroidota</taxon>
        <taxon>Sphingobacteriia</taxon>
        <taxon>Sphingobacteriales</taxon>
        <taxon>Sphingobacteriaceae</taxon>
        <taxon>Sphingobacterium</taxon>
    </lineage>
</organism>
<accession>A0A1T5B2Y1</accession>
<sequence length="274" mass="31146">MENPLRIGLIADPQYADKADGKTRFYRNSLEKLDDAVQRFNSASLDMTIVLGDMVDEGPKDAKPIIDRLKKLTMPFYLILGNHDYPKEYQVNVFKKFGMPAEYYAIDKGNWIFLFLNTNELSSYATKQGSALSKEYLALTTHTANLGRTHLKPWNGGVSNKQMAWIIKQLNRAAKQSKPVLVFTHHPLYPEIGYEALNNRELLVLFTKHKVVKAVISGHNHAGNFMLYQDLPCITLEGMIETEDQNAFGQMELFSDKIIIQGSGRMTSRILSLR</sequence>
<dbReference type="Pfam" id="PF00149">
    <property type="entry name" value="Metallophos"/>
    <property type="match status" value="1"/>
</dbReference>
<protein>
    <submittedName>
        <fullName evidence="2">Calcineurin-like phosphoesterase</fullName>
    </submittedName>
</protein>
<dbReference type="Gene3D" id="3.60.21.10">
    <property type="match status" value="1"/>
</dbReference>
<name>A0A1T5B2Y1_9SPHI</name>
<dbReference type="SUPFAM" id="SSF56300">
    <property type="entry name" value="Metallo-dependent phosphatases"/>
    <property type="match status" value="1"/>
</dbReference>
<reference evidence="3" key="1">
    <citation type="submission" date="2017-02" db="EMBL/GenBank/DDBJ databases">
        <authorList>
            <person name="Varghese N."/>
            <person name="Submissions S."/>
        </authorList>
    </citation>
    <scope>NUCLEOTIDE SEQUENCE [LARGE SCALE GENOMIC DNA]</scope>
    <source>
        <strain evidence="3">DSM 24091</strain>
    </source>
</reference>
<dbReference type="InterPro" id="IPR029052">
    <property type="entry name" value="Metallo-depent_PP-like"/>
</dbReference>
<gene>
    <name evidence="2" type="ORF">SAMN05660841_00402</name>
</gene>
<dbReference type="Proteomes" id="UP000190150">
    <property type="component" value="Unassembled WGS sequence"/>
</dbReference>
<dbReference type="STRING" id="1513896.SAMN05660841_00402"/>
<dbReference type="InterPro" id="IPR004843">
    <property type="entry name" value="Calcineurin-like_PHP"/>
</dbReference>
<dbReference type="GO" id="GO:0016787">
    <property type="term" value="F:hydrolase activity"/>
    <property type="evidence" value="ECO:0007669"/>
    <property type="project" value="InterPro"/>
</dbReference>
<keyword evidence="3" id="KW-1185">Reference proteome</keyword>